<keyword evidence="2" id="KW-0255">Endonuclease</keyword>
<organism evidence="1 3">
    <name type="scientific">Ligilactobacillus salivarius</name>
    <dbReference type="NCBI Taxonomy" id="1624"/>
    <lineage>
        <taxon>Bacteria</taxon>
        <taxon>Bacillati</taxon>
        <taxon>Bacillota</taxon>
        <taxon>Bacilli</taxon>
        <taxon>Lactobacillales</taxon>
        <taxon>Lactobacillaceae</taxon>
        <taxon>Ligilactobacillus</taxon>
    </lineage>
</organism>
<name>A0A1V9S0H8_9LACO</name>
<dbReference type="Proteomes" id="UP000192638">
    <property type="component" value="Unassembled WGS sequence"/>
</dbReference>
<comment type="caution">
    <text evidence="1">The sequence shown here is derived from an EMBL/GenBank/DDBJ whole genome shotgun (WGS) entry which is preliminary data.</text>
</comment>
<reference evidence="1 3" key="1">
    <citation type="submission" date="2017-03" db="EMBL/GenBank/DDBJ databases">
        <title>Phylogenomics and comparative genomics of Lactobacillus salivarius, a mammalian gut commensal.</title>
        <authorList>
            <person name="Harris H.M."/>
        </authorList>
    </citation>
    <scope>NUCLEOTIDE SEQUENCE [LARGE SCALE GENOMIC DNA]</scope>
    <source>
        <strain evidence="1 3">LMG 14477</strain>
    </source>
</reference>
<evidence type="ECO:0000313" key="2">
    <source>
        <dbReference type="EMBL" id="PTR99042.1"/>
    </source>
</evidence>
<dbReference type="AlphaFoldDB" id="A0A1V9S0H8"/>
<keyword evidence="2" id="KW-0540">Nuclease</keyword>
<dbReference type="GO" id="GO:0004519">
    <property type="term" value="F:endonuclease activity"/>
    <property type="evidence" value="ECO:0007669"/>
    <property type="project" value="UniProtKB-KW"/>
</dbReference>
<gene>
    <name evidence="1" type="ORF">B6U60_01975</name>
    <name evidence="2" type="ORF">DBP89_02610</name>
</gene>
<evidence type="ECO:0000313" key="1">
    <source>
        <dbReference type="EMBL" id="OQQ85765.1"/>
    </source>
</evidence>
<reference evidence="2 4" key="2">
    <citation type="journal article" date="2018" name="Genome Announc.">
        <title>Fifty-Six Draft Genome Sequences of 10 Lactobacillus Species from 22 Commercial Dietary Supplements.</title>
        <authorList>
            <person name="Gangiredla J."/>
            <person name="Barnaba T.J."/>
            <person name="Mammel M.K."/>
            <person name="Lacher D.W."/>
            <person name="Elkins C.A."/>
            <person name="Lampel K.A."/>
            <person name="Whitehouse C.A."/>
            <person name="Tartera C."/>
        </authorList>
    </citation>
    <scope>NUCLEOTIDE SEQUENCE [LARGE SCALE GENOMIC DNA]</scope>
    <source>
        <strain evidence="2 4">DS11_12</strain>
    </source>
</reference>
<protein>
    <submittedName>
        <fullName evidence="2">LlaJI family restriction endonuclease</fullName>
    </submittedName>
</protein>
<keyword evidence="2" id="KW-0378">Hydrolase</keyword>
<dbReference type="Proteomes" id="UP000244552">
    <property type="component" value="Unassembled WGS sequence"/>
</dbReference>
<dbReference type="EMBL" id="NBEB01000028">
    <property type="protein sequence ID" value="OQQ85765.1"/>
    <property type="molecule type" value="Genomic_DNA"/>
</dbReference>
<evidence type="ECO:0000313" key="4">
    <source>
        <dbReference type="Proteomes" id="UP000244552"/>
    </source>
</evidence>
<sequence>MEFYRMDELKFYYSNEGKVINTDNIPFFFDKRDTSIIDTDEGEKEVLSFAGIILEKNKIFVSFPKHYELIDDNDYILDIQLLFDTINKHYKENKMLYFTKTLNIKTNYPFNEFFEIYDYYQKYGIYHENLSEIYDGYNGNVSWRDTIKKSATVINKKGILFLPLKIKKVKRYQVLISECMSYAIDYTLQQFSLFLDMPQVGGKSLEKDLLSNKDFIIRELYSLKNKFFKDIHKKLISNLISFFEKLPGGGNYYLKHYSFSSVWEKMVNHYLNYHFEGIDDNRLIFKDNRSMVNKFEKATFYPNSANPRQNIQPDYYLDDGDTQYIFDAKYYNKIDSINYKQVAYYFFLKNISVTNEKMKRKTTYNALILPGNYAQRVHFKFKRGFNIEEPDFIIYEYYLDVRKAMESYINDD</sequence>
<proteinExistence type="predicted"/>
<dbReference type="EMBL" id="QAGV01000001">
    <property type="protein sequence ID" value="PTR99042.1"/>
    <property type="molecule type" value="Genomic_DNA"/>
</dbReference>
<evidence type="ECO:0000313" key="3">
    <source>
        <dbReference type="Proteomes" id="UP000192638"/>
    </source>
</evidence>
<accession>A0A1V9S0H8</accession>